<dbReference type="PANTHER" id="PTHR37017:SF11">
    <property type="entry name" value="ESTERASE_LIPASE_THIOESTERASE DOMAIN-CONTAINING PROTEIN"/>
    <property type="match status" value="1"/>
</dbReference>
<dbReference type="InterPro" id="IPR029058">
    <property type="entry name" value="AB_hydrolase_fold"/>
</dbReference>
<keyword evidence="2" id="KW-1185">Reference proteome</keyword>
<dbReference type="PANTHER" id="PTHR37017">
    <property type="entry name" value="AB HYDROLASE-1 DOMAIN-CONTAINING PROTEIN-RELATED"/>
    <property type="match status" value="1"/>
</dbReference>
<organism evidence="1 2">
    <name type="scientific">Phialemonium atrogriseum</name>
    <dbReference type="NCBI Taxonomy" id="1093897"/>
    <lineage>
        <taxon>Eukaryota</taxon>
        <taxon>Fungi</taxon>
        <taxon>Dikarya</taxon>
        <taxon>Ascomycota</taxon>
        <taxon>Pezizomycotina</taxon>
        <taxon>Sordariomycetes</taxon>
        <taxon>Sordariomycetidae</taxon>
        <taxon>Cephalothecales</taxon>
        <taxon>Cephalothecaceae</taxon>
        <taxon>Phialemonium</taxon>
    </lineage>
</organism>
<evidence type="ECO:0000313" key="1">
    <source>
        <dbReference type="EMBL" id="KAK1762335.1"/>
    </source>
</evidence>
<dbReference type="EMBL" id="MU839039">
    <property type="protein sequence ID" value="KAK1762335.1"/>
    <property type="molecule type" value="Genomic_DNA"/>
</dbReference>
<protein>
    <submittedName>
        <fullName evidence="1">Uncharacterized protein</fullName>
    </submittedName>
</protein>
<gene>
    <name evidence="1" type="ORF">QBC33DRAFT_574334</name>
</gene>
<accession>A0AAJ0BQ06</accession>
<dbReference type="Gene3D" id="3.40.50.1820">
    <property type="entry name" value="alpha/beta hydrolase"/>
    <property type="match status" value="1"/>
</dbReference>
<comment type="caution">
    <text evidence="1">The sequence shown here is derived from an EMBL/GenBank/DDBJ whole genome shotgun (WGS) entry which is preliminary data.</text>
</comment>
<name>A0AAJ0BQ06_9PEZI</name>
<proteinExistence type="predicted"/>
<dbReference type="GeneID" id="85313937"/>
<sequence length="140" mass="15211">MAKVEAVSPETLISPSSCIRDPSRNVDGHKHANGEVCEYTKNKKGTISVAPGGAKYVLFNDLPSDEAETWTATLTHRSAGVFLSKQTYAAWRDIPSTYVVGERDKSFFSMEIVDIILDTARALEPTSFDVVRGAVADTVS</sequence>
<dbReference type="AlphaFoldDB" id="A0AAJ0BQ06"/>
<evidence type="ECO:0000313" key="2">
    <source>
        <dbReference type="Proteomes" id="UP001244011"/>
    </source>
</evidence>
<dbReference type="RefSeq" id="XP_060278548.1">
    <property type="nucleotide sequence ID" value="XM_060430750.1"/>
</dbReference>
<reference evidence="1" key="1">
    <citation type="submission" date="2023-06" db="EMBL/GenBank/DDBJ databases">
        <title>Genome-scale phylogeny and comparative genomics of the fungal order Sordariales.</title>
        <authorList>
            <consortium name="Lawrence Berkeley National Laboratory"/>
            <person name="Hensen N."/>
            <person name="Bonometti L."/>
            <person name="Westerberg I."/>
            <person name="Brannstrom I.O."/>
            <person name="Guillou S."/>
            <person name="Cros-Aarteil S."/>
            <person name="Calhoun S."/>
            <person name="Haridas S."/>
            <person name="Kuo A."/>
            <person name="Mondo S."/>
            <person name="Pangilinan J."/>
            <person name="Riley R."/>
            <person name="Labutti K."/>
            <person name="Andreopoulos B."/>
            <person name="Lipzen A."/>
            <person name="Chen C."/>
            <person name="Yanf M."/>
            <person name="Daum C."/>
            <person name="Ng V."/>
            <person name="Clum A."/>
            <person name="Steindorff A."/>
            <person name="Ohm R."/>
            <person name="Martin F."/>
            <person name="Silar P."/>
            <person name="Natvig D."/>
            <person name="Lalanne C."/>
            <person name="Gautier V."/>
            <person name="Ament-Velasquez S.L."/>
            <person name="Kruys A."/>
            <person name="Hutchinson M.I."/>
            <person name="Powell A.J."/>
            <person name="Barry K."/>
            <person name="Miller A.N."/>
            <person name="Grigoriev I.V."/>
            <person name="Debuchy R."/>
            <person name="Gladieux P."/>
            <person name="Thoren M.H."/>
            <person name="Johannesson H."/>
        </authorList>
    </citation>
    <scope>NUCLEOTIDE SEQUENCE</scope>
    <source>
        <strain evidence="1">8032-3</strain>
    </source>
</reference>
<dbReference type="Proteomes" id="UP001244011">
    <property type="component" value="Unassembled WGS sequence"/>
</dbReference>
<dbReference type="InterPro" id="IPR052897">
    <property type="entry name" value="Sec-Metab_Biosynth_Hydrolase"/>
</dbReference>